<dbReference type="InterPro" id="IPR011009">
    <property type="entry name" value="Kinase-like_dom_sf"/>
</dbReference>
<reference evidence="1" key="3">
    <citation type="submission" date="2025-09" db="UniProtKB">
        <authorList>
            <consortium name="Ensembl"/>
        </authorList>
    </citation>
    <scope>IDENTIFICATION</scope>
</reference>
<dbReference type="Proteomes" id="UP000694580">
    <property type="component" value="Chromosome 3"/>
</dbReference>
<name>A0A8C3Z600_9TELE</name>
<evidence type="ECO:0000313" key="1">
    <source>
        <dbReference type="Ensembl" id="ENSDCDP00010004824.1"/>
    </source>
</evidence>
<accession>A0A8C3Z600</accession>
<protein>
    <recommendedName>
        <fullName evidence="3">Protein kinase domain-containing protein</fullName>
    </recommendedName>
</protein>
<reference evidence="1 2" key="1">
    <citation type="submission" date="2020-06" db="EMBL/GenBank/DDBJ databases">
        <authorList>
            <consortium name="Wellcome Sanger Institute Data Sharing"/>
        </authorList>
    </citation>
    <scope>NUCLEOTIDE SEQUENCE [LARGE SCALE GENOMIC DNA]</scope>
</reference>
<reference evidence="1" key="2">
    <citation type="submission" date="2025-08" db="UniProtKB">
        <authorList>
            <consortium name="Ensembl"/>
        </authorList>
    </citation>
    <scope>IDENTIFICATION</scope>
</reference>
<organism evidence="1 2">
    <name type="scientific">Denticeps clupeoides</name>
    <name type="common">denticle herring</name>
    <dbReference type="NCBI Taxonomy" id="299321"/>
    <lineage>
        <taxon>Eukaryota</taxon>
        <taxon>Metazoa</taxon>
        <taxon>Chordata</taxon>
        <taxon>Craniata</taxon>
        <taxon>Vertebrata</taxon>
        <taxon>Euteleostomi</taxon>
        <taxon>Actinopterygii</taxon>
        <taxon>Neopterygii</taxon>
        <taxon>Teleostei</taxon>
        <taxon>Clupei</taxon>
        <taxon>Clupeiformes</taxon>
        <taxon>Denticipitoidei</taxon>
        <taxon>Denticipitidae</taxon>
        <taxon>Denticeps</taxon>
    </lineage>
</organism>
<evidence type="ECO:0000313" key="2">
    <source>
        <dbReference type="Proteomes" id="UP000694580"/>
    </source>
</evidence>
<evidence type="ECO:0008006" key="3">
    <source>
        <dbReference type="Google" id="ProtNLM"/>
    </source>
</evidence>
<sequence>VALLPYSGVKFKDPCDDYEILECIRDGGFGQIYKARHYQTGHLAAIKIIDCQPRNYMDSLDRRPRSFCSTSS</sequence>
<dbReference type="Ensembl" id="ENSDCDT00010004986.1">
    <property type="protein sequence ID" value="ENSDCDP00010004824.1"/>
    <property type="gene ID" value="ENSDCDG00010002132.1"/>
</dbReference>
<dbReference type="GeneTree" id="ENSGT01120000277655"/>
<proteinExistence type="predicted"/>
<dbReference type="AlphaFoldDB" id="A0A8C3Z600"/>
<dbReference type="Gene3D" id="3.30.200.20">
    <property type="entry name" value="Phosphorylase Kinase, domain 1"/>
    <property type="match status" value="1"/>
</dbReference>
<keyword evidence="2" id="KW-1185">Reference proteome</keyword>
<dbReference type="SUPFAM" id="SSF56112">
    <property type="entry name" value="Protein kinase-like (PK-like)"/>
    <property type="match status" value="1"/>
</dbReference>